<evidence type="ECO:0000313" key="2">
    <source>
        <dbReference type="Proteomes" id="UP000622245"/>
    </source>
</evidence>
<proteinExistence type="predicted"/>
<organism evidence="1 2">
    <name type="scientific">Micromonospora tarensis</name>
    <dbReference type="NCBI Taxonomy" id="2806100"/>
    <lineage>
        <taxon>Bacteria</taxon>
        <taxon>Bacillati</taxon>
        <taxon>Actinomycetota</taxon>
        <taxon>Actinomycetes</taxon>
        <taxon>Micromonosporales</taxon>
        <taxon>Micromonosporaceae</taxon>
        <taxon>Micromonospora</taxon>
    </lineage>
</organism>
<dbReference type="EMBL" id="JAEVHL010000012">
    <property type="protein sequence ID" value="MBM0274779.1"/>
    <property type="molecule type" value="Genomic_DNA"/>
</dbReference>
<accession>A0ABS1YBK7</accession>
<reference evidence="1 2" key="1">
    <citation type="submission" date="2021-01" db="EMBL/GenBank/DDBJ databases">
        <title>Draft genome sequence of Micromonospora sp. strain STR1s_6.</title>
        <authorList>
            <person name="Karlyshev A."/>
            <person name="Jawad R."/>
        </authorList>
    </citation>
    <scope>NUCLEOTIDE SEQUENCE [LARGE SCALE GENOMIC DNA]</scope>
    <source>
        <strain evidence="1 2">STR1S-6</strain>
    </source>
</reference>
<dbReference type="Proteomes" id="UP000622245">
    <property type="component" value="Unassembled WGS sequence"/>
</dbReference>
<comment type="caution">
    <text evidence="1">The sequence shown here is derived from an EMBL/GenBank/DDBJ whole genome shotgun (WGS) entry which is preliminary data.</text>
</comment>
<name>A0ABS1YBK7_9ACTN</name>
<protein>
    <recommendedName>
        <fullName evidence="3">Peptidase inhibitor family I36</fullName>
    </recommendedName>
</protein>
<keyword evidence="2" id="KW-1185">Reference proteome</keyword>
<sequence>MSTRSSARTHHWLIRLAAIAVTLLSTTAGLVVTSAPAQAGGCRVAPYSGYPNYSDLYMLYDGVEIISQPQYPKYLTTTSQCSDIQIRNTGDNDDYGPFDACINFYGRATCNYWTHVPVGQWRNLATNVKDGTKFYIWIRIDLGRWYGFKAAGDW</sequence>
<dbReference type="RefSeq" id="WP_203147190.1">
    <property type="nucleotide sequence ID" value="NZ_JAEVHL010000012.1"/>
</dbReference>
<gene>
    <name evidence="1" type="ORF">JM949_04610</name>
</gene>
<evidence type="ECO:0000313" key="1">
    <source>
        <dbReference type="EMBL" id="MBM0274779.1"/>
    </source>
</evidence>
<evidence type="ECO:0008006" key="3">
    <source>
        <dbReference type="Google" id="ProtNLM"/>
    </source>
</evidence>